<dbReference type="SUPFAM" id="SSF53850">
    <property type="entry name" value="Periplasmic binding protein-like II"/>
    <property type="match status" value="1"/>
</dbReference>
<evidence type="ECO:0000256" key="1">
    <source>
        <dbReference type="ARBA" id="ARBA00005695"/>
    </source>
</evidence>
<reference evidence="6 7" key="1">
    <citation type="submission" date="2008-04" db="EMBL/GenBank/DDBJ databases">
        <title>Complete sequence of chromosome of Natranaerobius thermophilus JW/NM-WN-LF.</title>
        <authorList>
            <consortium name="US DOE Joint Genome Institute"/>
            <person name="Copeland A."/>
            <person name="Lucas S."/>
            <person name="Lapidus A."/>
            <person name="Glavina del Rio T."/>
            <person name="Dalin E."/>
            <person name="Tice H."/>
            <person name="Bruce D."/>
            <person name="Goodwin L."/>
            <person name="Pitluck S."/>
            <person name="Chertkov O."/>
            <person name="Brettin T."/>
            <person name="Detter J.C."/>
            <person name="Han C."/>
            <person name="Kuske C.R."/>
            <person name="Schmutz J."/>
            <person name="Larimer F."/>
            <person name="Land M."/>
            <person name="Hauser L."/>
            <person name="Kyrpides N."/>
            <person name="Lykidis A."/>
            <person name="Mesbah N.M."/>
            <person name="Wiegel J."/>
        </authorList>
    </citation>
    <scope>NUCLEOTIDE SEQUENCE [LARGE SCALE GENOMIC DNA]</scope>
    <source>
        <strain evidence="7">ATCC BAA-1301 / DSM 18059 / JW/NM-WN-LF</strain>
    </source>
</reference>
<dbReference type="Gene3D" id="3.90.76.10">
    <property type="entry name" value="Dipeptide-binding Protein, Domain 1"/>
    <property type="match status" value="1"/>
</dbReference>
<comment type="similarity">
    <text evidence="1">Belongs to the bacterial solute-binding protein 5 family.</text>
</comment>
<keyword evidence="2" id="KW-0813">Transport</keyword>
<dbReference type="PROSITE" id="PS51257">
    <property type="entry name" value="PROKAR_LIPOPROTEIN"/>
    <property type="match status" value="1"/>
</dbReference>
<evidence type="ECO:0000256" key="2">
    <source>
        <dbReference type="ARBA" id="ARBA00022448"/>
    </source>
</evidence>
<dbReference type="GO" id="GO:0008707">
    <property type="term" value="F:inositol hexakisphosphate 4-phosphatase activity"/>
    <property type="evidence" value="ECO:0007669"/>
    <property type="project" value="UniProtKB-EC"/>
</dbReference>
<dbReference type="InterPro" id="IPR030678">
    <property type="entry name" value="Peptide/Ni-bd"/>
</dbReference>
<evidence type="ECO:0000313" key="7">
    <source>
        <dbReference type="Proteomes" id="UP000001683"/>
    </source>
</evidence>
<proteinExistence type="inferred from homology"/>
<dbReference type="PANTHER" id="PTHR30290">
    <property type="entry name" value="PERIPLASMIC BINDING COMPONENT OF ABC TRANSPORTER"/>
    <property type="match status" value="1"/>
</dbReference>
<protein>
    <submittedName>
        <fullName evidence="6">4-phytase</fullName>
        <ecNumber evidence="6">3.1.3.26</ecNumber>
    </submittedName>
</protein>
<dbReference type="AlphaFoldDB" id="B2A294"/>
<organism evidence="6 7">
    <name type="scientific">Natranaerobius thermophilus (strain ATCC BAA-1301 / DSM 18059 / JW/NM-WN-LF)</name>
    <dbReference type="NCBI Taxonomy" id="457570"/>
    <lineage>
        <taxon>Bacteria</taxon>
        <taxon>Bacillati</taxon>
        <taxon>Bacillota</taxon>
        <taxon>Clostridia</taxon>
        <taxon>Natranaerobiales</taxon>
        <taxon>Natranaerobiaceae</taxon>
        <taxon>Natranaerobius</taxon>
    </lineage>
</organism>
<accession>B2A294</accession>
<dbReference type="HOGENOM" id="CLU_017028_7_0_9"/>
<keyword evidence="6" id="KW-0378">Hydrolase</keyword>
<dbReference type="Gene3D" id="3.40.190.10">
    <property type="entry name" value="Periplasmic binding protein-like II"/>
    <property type="match status" value="1"/>
</dbReference>
<dbReference type="GO" id="GO:0042597">
    <property type="term" value="C:periplasmic space"/>
    <property type="evidence" value="ECO:0007669"/>
    <property type="project" value="UniProtKB-ARBA"/>
</dbReference>
<evidence type="ECO:0000256" key="4">
    <source>
        <dbReference type="SAM" id="SignalP"/>
    </source>
</evidence>
<sequence>MKNLIRVSLIGILVLTVGLMFTACGGDDNGDPDKDSNGEKASDQDPFIIARAGDSDILDPNYATSEEDMDVVFQIFEGLLRFEDDDLNVGPGLANEWESSEDGKTWTFYLRDDVTFHDGSEFNAEAVEFSFMRVLDEDHEYHGVIDAGWSYLDYLMGDVINDVRAVDDYVVEFELEQKFAPFETYMAYYSQFIVSPEAVKEHGENFVNHPTGTGPFKMVEWDRGDYIRLETYDDYWGELPEIDTLIFKDIPEASTRLMELETGSVDVAKNVPPEQRETLEMLEEAELVEIPGANLFYMALNHDVEPLNDVKVRRAINHAIDVDQIIDEIYQGMATRAINALPPTVFSFDDTAGPYEYDPDKAEELLAEAGYEDGFEIELNTFVYSRTYVDNPVQVAEVIASDLRAVGIDAQIITNEWAQHSDLTVNMEHDLALTGWFDIPYPSNFLRTLVLEAGYNAYQPEELMDMSNEAWATYDEEEQEEIYREIQQRFHEDVPLIPIAHSNYTAAVRNDVEGFVLDTIGIISAHEISRTE</sequence>
<dbReference type="InterPro" id="IPR000914">
    <property type="entry name" value="SBP_5_dom"/>
</dbReference>
<gene>
    <name evidence="6" type="ordered locus">Nther_2645</name>
</gene>
<dbReference type="InterPro" id="IPR039424">
    <property type="entry name" value="SBP_5"/>
</dbReference>
<dbReference type="InParanoid" id="B2A294"/>
<dbReference type="GO" id="GO:0043190">
    <property type="term" value="C:ATP-binding cassette (ABC) transporter complex"/>
    <property type="evidence" value="ECO:0007669"/>
    <property type="project" value="InterPro"/>
</dbReference>
<feature type="signal peptide" evidence="4">
    <location>
        <begin position="1"/>
        <end position="26"/>
    </location>
</feature>
<reference evidence="6 7" key="2">
    <citation type="journal article" date="2011" name="J. Bacteriol.">
        <title>Complete genome sequence of the anaerobic, halophilic alkalithermophile Natranaerobius thermophilus JW/NM-WN-LF.</title>
        <authorList>
            <person name="Zhao B."/>
            <person name="Mesbah N.M."/>
            <person name="Dalin E."/>
            <person name="Goodwin L."/>
            <person name="Nolan M."/>
            <person name="Pitluck S."/>
            <person name="Chertkov O."/>
            <person name="Brettin T.S."/>
            <person name="Han J."/>
            <person name="Larimer F.W."/>
            <person name="Land M.L."/>
            <person name="Hauser L."/>
            <person name="Kyrpides N."/>
            <person name="Wiegel J."/>
        </authorList>
    </citation>
    <scope>NUCLEOTIDE SEQUENCE [LARGE SCALE GENOMIC DNA]</scope>
    <source>
        <strain evidence="7">ATCC BAA-1301 / DSM 18059 / JW/NM-WN-LF</strain>
    </source>
</reference>
<name>B2A294_NATTJ</name>
<keyword evidence="7" id="KW-1185">Reference proteome</keyword>
<dbReference type="CDD" id="cd08493">
    <property type="entry name" value="PBP2_DppA_like"/>
    <property type="match status" value="1"/>
</dbReference>
<evidence type="ECO:0000313" key="6">
    <source>
        <dbReference type="EMBL" id="ACB86200.1"/>
    </source>
</evidence>
<dbReference type="GO" id="GO:0015833">
    <property type="term" value="P:peptide transport"/>
    <property type="evidence" value="ECO:0007669"/>
    <property type="project" value="TreeGrafter"/>
</dbReference>
<dbReference type="STRING" id="457570.Nther_2645"/>
<dbReference type="EMBL" id="CP001034">
    <property type="protein sequence ID" value="ACB86200.1"/>
    <property type="molecule type" value="Genomic_DNA"/>
</dbReference>
<dbReference type="Pfam" id="PF00496">
    <property type="entry name" value="SBP_bac_5"/>
    <property type="match status" value="1"/>
</dbReference>
<evidence type="ECO:0000259" key="5">
    <source>
        <dbReference type="Pfam" id="PF00496"/>
    </source>
</evidence>
<feature type="chain" id="PRO_5002772349" evidence="4">
    <location>
        <begin position="27"/>
        <end position="532"/>
    </location>
</feature>
<feature type="domain" description="Solute-binding protein family 5" evidence="5">
    <location>
        <begin position="89"/>
        <end position="454"/>
    </location>
</feature>
<dbReference type="KEGG" id="nth:Nther_2645"/>
<dbReference type="OrthoDB" id="137511at2"/>
<dbReference type="EC" id="3.1.3.26" evidence="6"/>
<keyword evidence="3 4" id="KW-0732">Signal</keyword>
<evidence type="ECO:0000256" key="3">
    <source>
        <dbReference type="ARBA" id="ARBA00022729"/>
    </source>
</evidence>
<dbReference type="GO" id="GO:1904680">
    <property type="term" value="F:peptide transmembrane transporter activity"/>
    <property type="evidence" value="ECO:0007669"/>
    <property type="project" value="TreeGrafter"/>
</dbReference>
<dbReference type="eggNOG" id="COG0747">
    <property type="taxonomic scope" value="Bacteria"/>
</dbReference>
<dbReference type="RefSeq" id="WP_012449038.1">
    <property type="nucleotide sequence ID" value="NC_010718.1"/>
</dbReference>
<dbReference type="PIRSF" id="PIRSF002741">
    <property type="entry name" value="MppA"/>
    <property type="match status" value="1"/>
</dbReference>
<dbReference type="PANTHER" id="PTHR30290:SF9">
    <property type="entry name" value="OLIGOPEPTIDE-BINDING PROTEIN APPA"/>
    <property type="match status" value="1"/>
</dbReference>
<dbReference type="Proteomes" id="UP000001683">
    <property type="component" value="Chromosome"/>
</dbReference>
<dbReference type="Gene3D" id="3.10.105.10">
    <property type="entry name" value="Dipeptide-binding Protein, Domain 3"/>
    <property type="match status" value="1"/>
</dbReference>